<protein>
    <submittedName>
        <fullName evidence="1">DNA-directed RNA polymerase III subunit C31</fullName>
    </submittedName>
</protein>
<gene>
    <name evidence="1" type="primary">RPC31_1</name>
    <name evidence="1" type="ORF">LTR37_013338</name>
</gene>
<evidence type="ECO:0000313" key="1">
    <source>
        <dbReference type="EMBL" id="KAK3705365.1"/>
    </source>
</evidence>
<proteinExistence type="predicted"/>
<dbReference type="Proteomes" id="UP001281147">
    <property type="component" value="Unassembled WGS sequence"/>
</dbReference>
<reference evidence="1" key="1">
    <citation type="submission" date="2023-07" db="EMBL/GenBank/DDBJ databases">
        <title>Black Yeasts Isolated from many extreme environments.</title>
        <authorList>
            <person name="Coleine C."/>
            <person name="Stajich J.E."/>
            <person name="Selbmann L."/>
        </authorList>
    </citation>
    <scope>NUCLEOTIDE SEQUENCE</scope>
    <source>
        <strain evidence="1">CCFEE 5714</strain>
    </source>
</reference>
<dbReference type="EMBL" id="JAUTXU010000130">
    <property type="protein sequence ID" value="KAK3705365.1"/>
    <property type="molecule type" value="Genomic_DNA"/>
</dbReference>
<evidence type="ECO:0000313" key="2">
    <source>
        <dbReference type="Proteomes" id="UP001281147"/>
    </source>
</evidence>
<keyword evidence="1" id="KW-0240">DNA-directed RNA polymerase</keyword>
<keyword evidence="1" id="KW-0804">Transcription</keyword>
<keyword evidence="2" id="KW-1185">Reference proteome</keyword>
<name>A0ACC3MY32_9PEZI</name>
<accession>A0ACC3MY32</accession>
<organism evidence="1 2">
    <name type="scientific">Vermiconidia calcicola</name>
    <dbReference type="NCBI Taxonomy" id="1690605"/>
    <lineage>
        <taxon>Eukaryota</taxon>
        <taxon>Fungi</taxon>
        <taxon>Dikarya</taxon>
        <taxon>Ascomycota</taxon>
        <taxon>Pezizomycotina</taxon>
        <taxon>Dothideomycetes</taxon>
        <taxon>Dothideomycetidae</taxon>
        <taxon>Mycosphaerellales</taxon>
        <taxon>Extremaceae</taxon>
        <taxon>Vermiconidia</taxon>
    </lineage>
</organism>
<sequence length="246" mass="27715">MSRGGRGGFGMRPYALPFEVDPELTEVAENGFDGEAPGKEIFPDFGEMIMAAPVTEDEREEVRIGREMDAQRRAGSFWSGTWEQWAQYDAAYARAGENYDPFGGAATYGKRHTTKMWKPPDFTKVKLHKEFFPKELWDVIGATEGDDDEEGRPAKRQKKLGLAKKSALDKLAKFDDPNDEETNVEADDEEDEGANEEEGEDPDGEPKDDTFEEDEEELDDYNAELYFDGGEEDYDEGGDDHGEDGY</sequence>
<comment type="caution">
    <text evidence="1">The sequence shown here is derived from an EMBL/GenBank/DDBJ whole genome shotgun (WGS) entry which is preliminary data.</text>
</comment>